<protein>
    <recommendedName>
        <fullName evidence="3">MD-2-related lipid-recognition domain-containing protein</fullName>
    </recommendedName>
</protein>
<dbReference type="EnsemblMetazoa" id="AALB001156-RA">
    <property type="protein sequence ID" value="AALB001156-PA"/>
    <property type="gene ID" value="AALB001156"/>
</dbReference>
<evidence type="ECO:0000313" key="1">
    <source>
        <dbReference type="EnsemblMetazoa" id="AALB001156-PA"/>
    </source>
</evidence>
<accession>A0A8W7JA80</accession>
<evidence type="ECO:0008006" key="3">
    <source>
        <dbReference type="Google" id="ProtNLM"/>
    </source>
</evidence>
<evidence type="ECO:0000313" key="2">
    <source>
        <dbReference type="Proteomes" id="UP000069272"/>
    </source>
</evidence>
<dbReference type="RefSeq" id="XP_035777984.1">
    <property type="nucleotide sequence ID" value="XM_035922091.1"/>
</dbReference>
<dbReference type="PANTHER" id="PTHR21112:SF0">
    <property type="entry name" value="CHEMOSENSORY PROTEIN A 29A-RELATED"/>
    <property type="match status" value="1"/>
</dbReference>
<reference evidence="1 2" key="1">
    <citation type="journal article" date="2017" name="G3 (Bethesda)">
        <title>The Physical Genome Mapping of Anopheles albimanus Corrected Scaffold Misassemblies and Identified Interarm Rearrangements in Genus Anopheles.</title>
        <authorList>
            <person name="Artemov G.N."/>
            <person name="Peery A.N."/>
            <person name="Jiang X."/>
            <person name="Tu Z."/>
            <person name="Stegniy V.N."/>
            <person name="Sharakhova M.V."/>
            <person name="Sharakhov I.V."/>
        </authorList>
    </citation>
    <scope>NUCLEOTIDE SEQUENCE [LARGE SCALE GENOMIC DNA]</scope>
    <source>
        <strain evidence="1 2">ALBI9_A</strain>
    </source>
</reference>
<reference evidence="1" key="2">
    <citation type="submission" date="2022-08" db="UniProtKB">
        <authorList>
            <consortium name="EnsemblMetazoa"/>
        </authorList>
    </citation>
    <scope>IDENTIFICATION</scope>
    <source>
        <strain evidence="1">STECLA/ALBI9_A</strain>
    </source>
</reference>
<dbReference type="KEGG" id="aali:118459060"/>
<dbReference type="GeneID" id="118459060"/>
<dbReference type="AlphaFoldDB" id="A0A8W7JA80"/>
<organism evidence="1 2">
    <name type="scientific">Anopheles albimanus</name>
    <name type="common">New world malaria mosquito</name>
    <dbReference type="NCBI Taxonomy" id="7167"/>
    <lineage>
        <taxon>Eukaryota</taxon>
        <taxon>Metazoa</taxon>
        <taxon>Ecdysozoa</taxon>
        <taxon>Arthropoda</taxon>
        <taxon>Hexapoda</taxon>
        <taxon>Insecta</taxon>
        <taxon>Pterygota</taxon>
        <taxon>Neoptera</taxon>
        <taxon>Endopterygota</taxon>
        <taxon>Diptera</taxon>
        <taxon>Nematocera</taxon>
        <taxon>Culicoidea</taxon>
        <taxon>Culicidae</taxon>
        <taxon>Anophelinae</taxon>
        <taxon>Anopheles</taxon>
    </lineage>
</organism>
<dbReference type="OrthoDB" id="7755558at2759"/>
<proteinExistence type="predicted"/>
<keyword evidence="2" id="KW-1185">Reference proteome</keyword>
<dbReference type="Proteomes" id="UP000069272">
    <property type="component" value="Chromosome 2L"/>
</dbReference>
<dbReference type="PANTHER" id="PTHR21112">
    <property type="entry name" value="CHEMOSENSORY PROTEIN A 29A-RELATED"/>
    <property type="match status" value="1"/>
</dbReference>
<name>A0A8W7JA80_ANOAL</name>
<sequence length="157" mass="17611">MFDSFEQQSGTDILNCTGLRVRKLNRTTTALTGSCIQKEELDNDFVISTVIMYSRLGNQQFNYSPYKIPNQRACETAKGFCREYKKWLKDVENLPEPGECPIGKRTIIVNDGIFPSEVIPPGVIQPGLWKSVVTIANKNGANVTLSYVFKVHSDGLF</sequence>